<sequence length="156" mass="17499">MEFSERGADGKMLLYMLLGLILRGLRIPRTGVPSPHGSKRVFLVCFSKPMSSPPLESPSRSALTPLLCIESTPLSPSQRLRRWGTAASVKMWKDYGMSRRLQMLTNCLRTSVTCMCHLMSTPLKPANLEDGSRRTLELVHTSQSMTERSIRVCENT</sequence>
<keyword evidence="2" id="KW-1185">Reference proteome</keyword>
<dbReference type="AlphaFoldDB" id="A0A0C3A252"/>
<evidence type="ECO:0000313" key="1">
    <source>
        <dbReference type="EMBL" id="KIM58747.1"/>
    </source>
</evidence>
<name>A0A0C3A252_9AGAM</name>
<dbReference type="EMBL" id="KN822081">
    <property type="protein sequence ID" value="KIM58747.1"/>
    <property type="molecule type" value="Genomic_DNA"/>
</dbReference>
<organism evidence="1 2">
    <name type="scientific">Scleroderma citrinum Foug A</name>
    <dbReference type="NCBI Taxonomy" id="1036808"/>
    <lineage>
        <taxon>Eukaryota</taxon>
        <taxon>Fungi</taxon>
        <taxon>Dikarya</taxon>
        <taxon>Basidiomycota</taxon>
        <taxon>Agaricomycotina</taxon>
        <taxon>Agaricomycetes</taxon>
        <taxon>Agaricomycetidae</taxon>
        <taxon>Boletales</taxon>
        <taxon>Sclerodermatineae</taxon>
        <taxon>Sclerodermataceae</taxon>
        <taxon>Scleroderma</taxon>
    </lineage>
</organism>
<proteinExistence type="predicted"/>
<accession>A0A0C3A252</accession>
<reference evidence="1 2" key="1">
    <citation type="submission" date="2014-04" db="EMBL/GenBank/DDBJ databases">
        <authorList>
            <consortium name="DOE Joint Genome Institute"/>
            <person name="Kuo A."/>
            <person name="Kohler A."/>
            <person name="Nagy L.G."/>
            <person name="Floudas D."/>
            <person name="Copeland A."/>
            <person name="Barry K.W."/>
            <person name="Cichocki N."/>
            <person name="Veneault-Fourrey C."/>
            <person name="LaButti K."/>
            <person name="Lindquist E.A."/>
            <person name="Lipzen A."/>
            <person name="Lundell T."/>
            <person name="Morin E."/>
            <person name="Murat C."/>
            <person name="Sun H."/>
            <person name="Tunlid A."/>
            <person name="Henrissat B."/>
            <person name="Grigoriev I.V."/>
            <person name="Hibbett D.S."/>
            <person name="Martin F."/>
            <person name="Nordberg H.P."/>
            <person name="Cantor M.N."/>
            <person name="Hua S.X."/>
        </authorList>
    </citation>
    <scope>NUCLEOTIDE SEQUENCE [LARGE SCALE GENOMIC DNA]</scope>
    <source>
        <strain evidence="1 2">Foug A</strain>
    </source>
</reference>
<dbReference type="InParanoid" id="A0A0C3A252"/>
<dbReference type="Proteomes" id="UP000053989">
    <property type="component" value="Unassembled WGS sequence"/>
</dbReference>
<protein>
    <submittedName>
        <fullName evidence="1">Uncharacterized protein</fullName>
    </submittedName>
</protein>
<dbReference type="HOGENOM" id="CLU_1687736_0_0_1"/>
<reference evidence="2" key="2">
    <citation type="submission" date="2015-01" db="EMBL/GenBank/DDBJ databases">
        <title>Evolutionary Origins and Diversification of the Mycorrhizal Mutualists.</title>
        <authorList>
            <consortium name="DOE Joint Genome Institute"/>
            <consortium name="Mycorrhizal Genomics Consortium"/>
            <person name="Kohler A."/>
            <person name="Kuo A."/>
            <person name="Nagy L.G."/>
            <person name="Floudas D."/>
            <person name="Copeland A."/>
            <person name="Barry K.W."/>
            <person name="Cichocki N."/>
            <person name="Veneault-Fourrey C."/>
            <person name="LaButti K."/>
            <person name="Lindquist E.A."/>
            <person name="Lipzen A."/>
            <person name="Lundell T."/>
            <person name="Morin E."/>
            <person name="Murat C."/>
            <person name="Riley R."/>
            <person name="Ohm R."/>
            <person name="Sun H."/>
            <person name="Tunlid A."/>
            <person name="Henrissat B."/>
            <person name="Grigoriev I.V."/>
            <person name="Hibbett D.S."/>
            <person name="Martin F."/>
        </authorList>
    </citation>
    <scope>NUCLEOTIDE SEQUENCE [LARGE SCALE GENOMIC DNA]</scope>
    <source>
        <strain evidence="2">Foug A</strain>
    </source>
</reference>
<evidence type="ECO:0000313" key="2">
    <source>
        <dbReference type="Proteomes" id="UP000053989"/>
    </source>
</evidence>
<gene>
    <name evidence="1" type="ORF">SCLCIDRAFT_1056912</name>
</gene>